<name>A0A0Q2R4Z8_MYCGO</name>
<sequence>MNLDELARVLDAIGISAQVLALGGHADYSWCVERAQDGAWEVYWSERGNKNGLVRLPTETDACYQLLGRLAYSQLLAGAIRPS</sequence>
<evidence type="ECO:0000313" key="1">
    <source>
        <dbReference type="EMBL" id="KQH79206.1"/>
    </source>
</evidence>
<reference evidence="1 2" key="1">
    <citation type="submission" date="2015-10" db="EMBL/GenBank/DDBJ databases">
        <title>Mycobacterium gordonae draft genome assembly.</title>
        <authorList>
            <person name="Ustinova V."/>
            <person name="Smirnova T."/>
            <person name="Blagodatskikh K."/>
            <person name="Varlamov D."/>
            <person name="Larionova E."/>
            <person name="Chernousova L."/>
        </authorList>
    </citation>
    <scope>NUCLEOTIDE SEQUENCE [LARGE SCALE GENOMIC DNA]</scope>
    <source>
        <strain evidence="1 2">CTRI 14-8773</strain>
    </source>
</reference>
<dbReference type="OrthoDB" id="4559434at2"/>
<protein>
    <submittedName>
        <fullName evidence="1">Uncharacterized protein</fullName>
    </submittedName>
</protein>
<dbReference type="AlphaFoldDB" id="A0A0Q2R4Z8"/>
<dbReference type="STRING" id="1778.A9W97_01760"/>
<comment type="caution">
    <text evidence="1">The sequence shown here is derived from an EMBL/GenBank/DDBJ whole genome shotgun (WGS) entry which is preliminary data.</text>
</comment>
<accession>A0A0Q2R4Z8</accession>
<dbReference type="Proteomes" id="UP000051677">
    <property type="component" value="Unassembled WGS sequence"/>
</dbReference>
<dbReference type="RefSeq" id="WP_055577758.1">
    <property type="nucleotide sequence ID" value="NZ_LKTM01000112.1"/>
</dbReference>
<organism evidence="1 2">
    <name type="scientific">Mycobacterium gordonae</name>
    <dbReference type="NCBI Taxonomy" id="1778"/>
    <lineage>
        <taxon>Bacteria</taxon>
        <taxon>Bacillati</taxon>
        <taxon>Actinomycetota</taxon>
        <taxon>Actinomycetes</taxon>
        <taxon>Mycobacteriales</taxon>
        <taxon>Mycobacteriaceae</taxon>
        <taxon>Mycobacterium</taxon>
    </lineage>
</organism>
<evidence type="ECO:0000313" key="2">
    <source>
        <dbReference type="Proteomes" id="UP000051677"/>
    </source>
</evidence>
<proteinExistence type="predicted"/>
<dbReference type="EMBL" id="LKTM01000112">
    <property type="protein sequence ID" value="KQH79206.1"/>
    <property type="molecule type" value="Genomic_DNA"/>
</dbReference>
<gene>
    <name evidence="1" type="ORF">AO501_14130</name>
</gene>